<evidence type="ECO:0000256" key="3">
    <source>
        <dbReference type="ARBA" id="ARBA00022741"/>
    </source>
</evidence>
<dbReference type="GO" id="GO:0016887">
    <property type="term" value="F:ATP hydrolysis activity"/>
    <property type="evidence" value="ECO:0007669"/>
    <property type="project" value="InterPro"/>
</dbReference>
<dbReference type="InterPro" id="IPR003439">
    <property type="entry name" value="ABC_transporter-like_ATP-bd"/>
</dbReference>
<feature type="transmembrane region" description="Helical" evidence="7">
    <location>
        <begin position="51"/>
        <end position="73"/>
    </location>
</feature>
<dbReference type="NCBIfam" id="TIGR01194">
    <property type="entry name" value="cyc_pep_trnsptr"/>
    <property type="match status" value="1"/>
</dbReference>
<dbReference type="InterPro" id="IPR027417">
    <property type="entry name" value="P-loop_NTPase"/>
</dbReference>
<sequence length="550" mass="60315">MSIAAFLGGASRRQLWVMAALTTTAGLANAGLVVMINEVGGDIALGERPGWLLWLGFGSVFLAYYLSNTAALLRANTLIEHLLNRVRLDVVDKLRQTELLVADSLGRGKLYSMVSHETNHLSVTFPLLVDAFQQAILLFFSLIYLAWLSPMAFAAFIVAVGAGIASYLAINRRFRVTLAVLGQRQANMLDTIDAIIQGAKEVRLNSACGDGIERSYRQLSRSSEALLVKSGEHWAEMILLSSLVTYLLLGVVGFAFPGFIDGHSLIVFQLIPVLLFCVSPLAKIVALSPMFIRAQVGLDGILHVQKRLADAGSVSPTLARERAKAFSDFRTLTYEGLCFTHRDESGEAGFTAGPLDLTLTRGEVVFVVGGNGSGKSTALRLLCGLYPAAKGVIRVDGQVVDSSGIAGLRELFSAIFVDFHLFDRLYGLEQADPVEVNRLIDQMGLAGKVRFADGRFSRLHLSTGQRKRLALIAALLEDRPIYLFDEWSAEQDIHFRRYFYENVIPGLRAKGKLVVAVSHDERYWHHADRVVKLDLGRIVWDRPGSEGGHA</sequence>
<evidence type="ECO:0000256" key="7">
    <source>
        <dbReference type="SAM" id="Phobius"/>
    </source>
</evidence>
<dbReference type="Gene3D" id="3.40.50.300">
    <property type="entry name" value="P-loop containing nucleotide triphosphate hydrolases"/>
    <property type="match status" value="1"/>
</dbReference>
<dbReference type="GO" id="GO:0005886">
    <property type="term" value="C:plasma membrane"/>
    <property type="evidence" value="ECO:0007669"/>
    <property type="project" value="UniProtKB-SubCell"/>
</dbReference>
<evidence type="ECO:0000256" key="4">
    <source>
        <dbReference type="ARBA" id="ARBA00022840"/>
    </source>
</evidence>
<dbReference type="AlphaFoldDB" id="A4TWC2"/>
<dbReference type="InterPro" id="IPR011527">
    <property type="entry name" value="ABC1_TM_dom"/>
</dbReference>
<name>A4TWC2_9PROT</name>
<comment type="subcellular location">
    <subcellularLocation>
        <location evidence="1">Cell membrane</location>
        <topology evidence="1">Multi-pass membrane protein</topology>
    </subcellularLocation>
</comment>
<evidence type="ECO:0000259" key="8">
    <source>
        <dbReference type="PROSITE" id="PS50893"/>
    </source>
</evidence>
<dbReference type="PROSITE" id="PS50929">
    <property type="entry name" value="ABC_TM1F"/>
    <property type="match status" value="1"/>
</dbReference>
<evidence type="ECO:0000259" key="9">
    <source>
        <dbReference type="PROSITE" id="PS50929"/>
    </source>
</evidence>
<feature type="transmembrane region" description="Helical" evidence="7">
    <location>
        <begin position="151"/>
        <end position="170"/>
    </location>
</feature>
<dbReference type="SUPFAM" id="SSF52540">
    <property type="entry name" value="P-loop containing nucleoside triphosphate hydrolases"/>
    <property type="match status" value="1"/>
</dbReference>
<dbReference type="InterPro" id="IPR005898">
    <property type="entry name" value="Cyc_pep_transpt_SyrD/YojI"/>
</dbReference>
<organism evidence="10">
    <name type="scientific">Magnetospirillum gryphiswaldense</name>
    <dbReference type="NCBI Taxonomy" id="55518"/>
    <lineage>
        <taxon>Bacteria</taxon>
        <taxon>Pseudomonadati</taxon>
        <taxon>Pseudomonadota</taxon>
        <taxon>Alphaproteobacteria</taxon>
        <taxon>Rhodospirillales</taxon>
        <taxon>Rhodospirillaceae</taxon>
        <taxon>Magnetospirillum</taxon>
    </lineage>
</organism>
<feature type="transmembrane region" description="Helical" evidence="7">
    <location>
        <begin position="266"/>
        <end position="286"/>
    </location>
</feature>
<evidence type="ECO:0000313" key="10">
    <source>
        <dbReference type="EMBL" id="CAM74929.1"/>
    </source>
</evidence>
<dbReference type="GO" id="GO:0015833">
    <property type="term" value="P:peptide transport"/>
    <property type="evidence" value="ECO:0007669"/>
    <property type="project" value="InterPro"/>
</dbReference>
<dbReference type="InterPro" id="IPR003593">
    <property type="entry name" value="AAA+_ATPase"/>
</dbReference>
<keyword evidence="6 7" id="KW-0472">Membrane</keyword>
<dbReference type="Pfam" id="PF00005">
    <property type="entry name" value="ABC_tran"/>
    <property type="match status" value="1"/>
</dbReference>
<accession>A4TWC2</accession>
<protein>
    <submittedName>
        <fullName evidence="10">PvdE</fullName>
    </submittedName>
</protein>
<dbReference type="GO" id="GO:1904680">
    <property type="term" value="F:peptide transmembrane transporter activity"/>
    <property type="evidence" value="ECO:0007669"/>
    <property type="project" value="InterPro"/>
</dbReference>
<gene>
    <name evidence="10" type="ORF">MGR_1754</name>
</gene>
<dbReference type="RefSeq" id="WP_106002051.1">
    <property type="nucleotide sequence ID" value="NZ_CP027527.1"/>
</dbReference>
<reference evidence="10" key="1">
    <citation type="journal article" date="2007" name="J. Bacteriol.">
        <title>Comparative genome analysis of four magnetotactic bacteria reveals a complex set of group-specific genes implicated in magnetosome biomineralization and function.</title>
        <authorList>
            <person name="Richter M."/>
            <person name="Kube M."/>
            <person name="Bazylinski D.A."/>
            <person name="Lombardot T."/>
            <person name="Gloeckner F.O."/>
            <person name="Reinhardt R."/>
            <person name="Schueler D."/>
        </authorList>
    </citation>
    <scope>NUCLEOTIDE SEQUENCE</scope>
    <source>
        <strain evidence="10">MSR-1</strain>
    </source>
</reference>
<dbReference type="PROSITE" id="PS50893">
    <property type="entry name" value="ABC_TRANSPORTER_2"/>
    <property type="match status" value="1"/>
</dbReference>
<feature type="domain" description="ABC transporter" evidence="8">
    <location>
        <begin position="332"/>
        <end position="550"/>
    </location>
</feature>
<feature type="transmembrane region" description="Helical" evidence="7">
    <location>
        <begin position="15"/>
        <end position="36"/>
    </location>
</feature>
<evidence type="ECO:0000256" key="1">
    <source>
        <dbReference type="ARBA" id="ARBA00004651"/>
    </source>
</evidence>
<keyword evidence="3" id="KW-0547">Nucleotide-binding</keyword>
<dbReference type="SMART" id="SM00382">
    <property type="entry name" value="AAA"/>
    <property type="match status" value="1"/>
</dbReference>
<keyword evidence="4" id="KW-0067">ATP-binding</keyword>
<feature type="transmembrane region" description="Helical" evidence="7">
    <location>
        <begin position="237"/>
        <end position="260"/>
    </location>
</feature>
<dbReference type="InterPro" id="IPR036640">
    <property type="entry name" value="ABC1_TM_sf"/>
</dbReference>
<dbReference type="EMBL" id="CU459003">
    <property type="protein sequence ID" value="CAM74929.1"/>
    <property type="molecule type" value="Genomic_DNA"/>
</dbReference>
<dbReference type="GO" id="GO:0140359">
    <property type="term" value="F:ABC-type transporter activity"/>
    <property type="evidence" value="ECO:0007669"/>
    <property type="project" value="InterPro"/>
</dbReference>
<keyword evidence="5 7" id="KW-1133">Transmembrane helix</keyword>
<dbReference type="Gene3D" id="1.20.1560.10">
    <property type="entry name" value="ABC transporter type 1, transmembrane domain"/>
    <property type="match status" value="1"/>
</dbReference>
<dbReference type="SUPFAM" id="SSF90123">
    <property type="entry name" value="ABC transporter transmembrane region"/>
    <property type="match status" value="1"/>
</dbReference>
<evidence type="ECO:0000256" key="6">
    <source>
        <dbReference type="ARBA" id="ARBA00023136"/>
    </source>
</evidence>
<dbReference type="PANTHER" id="PTHR24221">
    <property type="entry name" value="ATP-BINDING CASSETTE SUB-FAMILY B"/>
    <property type="match status" value="1"/>
</dbReference>
<feature type="domain" description="ABC transmembrane type-1" evidence="9">
    <location>
        <begin position="16"/>
        <end position="293"/>
    </location>
</feature>
<keyword evidence="2 7" id="KW-0812">Transmembrane</keyword>
<dbReference type="InterPro" id="IPR039421">
    <property type="entry name" value="Type_1_exporter"/>
</dbReference>
<evidence type="ECO:0000256" key="2">
    <source>
        <dbReference type="ARBA" id="ARBA00022692"/>
    </source>
</evidence>
<proteinExistence type="predicted"/>
<dbReference type="GO" id="GO:0005524">
    <property type="term" value="F:ATP binding"/>
    <property type="evidence" value="ECO:0007669"/>
    <property type="project" value="UniProtKB-KW"/>
</dbReference>
<evidence type="ECO:0000256" key="5">
    <source>
        <dbReference type="ARBA" id="ARBA00022989"/>
    </source>
</evidence>
<dbReference type="PANTHER" id="PTHR24221:SF503">
    <property type="entry name" value="MITOCHONDRIAL POTASSIUM CHANNEL ATP-BINDING SUBUNIT"/>
    <property type="match status" value="1"/>
</dbReference>